<feature type="compositionally biased region" description="Low complexity" evidence="1">
    <location>
        <begin position="17"/>
        <end position="28"/>
    </location>
</feature>
<reference evidence="2 3" key="1">
    <citation type="journal article" date="2013" name="Curr. Biol.">
        <title>The Genome of the Foraminiferan Reticulomyxa filosa.</title>
        <authorList>
            <person name="Glockner G."/>
            <person name="Hulsmann N."/>
            <person name="Schleicher M."/>
            <person name="Noegel A.A."/>
            <person name="Eichinger L."/>
            <person name="Gallinger C."/>
            <person name="Pawlowski J."/>
            <person name="Sierra R."/>
            <person name="Euteneuer U."/>
            <person name="Pillet L."/>
            <person name="Moustafa A."/>
            <person name="Platzer M."/>
            <person name="Groth M."/>
            <person name="Szafranski K."/>
            <person name="Schliwa M."/>
        </authorList>
    </citation>
    <scope>NUCLEOTIDE SEQUENCE [LARGE SCALE GENOMIC DNA]</scope>
</reference>
<dbReference type="Proteomes" id="UP000023152">
    <property type="component" value="Unassembled WGS sequence"/>
</dbReference>
<sequence length="223" mass="25259">MLAKILNQYLARSKGPTAATTTTTATTTVGKGMPQQRKQLKHGKQIENWDTAWSDMRIVSYPSLAVSTFDDNDNDNGSNNDNNPFLNHGDTKLNVVTTTMDSNEGTIPDFPIITLARGLNSDTDTDIDDNYKQCAIMTMRESDIEAIACNTYAMNEEWNEEQMKQCVDNILDSVQNKKGFSKKMLRNAVTEHLGLDAKWTKKWKHEIDRLGKDYVRRFNQKLG</sequence>
<name>X6M1P4_RETFI</name>
<feature type="region of interest" description="Disordered" evidence="1">
    <location>
        <begin position="13"/>
        <end position="44"/>
    </location>
</feature>
<keyword evidence="3" id="KW-1185">Reference proteome</keyword>
<organism evidence="2 3">
    <name type="scientific">Reticulomyxa filosa</name>
    <dbReference type="NCBI Taxonomy" id="46433"/>
    <lineage>
        <taxon>Eukaryota</taxon>
        <taxon>Sar</taxon>
        <taxon>Rhizaria</taxon>
        <taxon>Retaria</taxon>
        <taxon>Foraminifera</taxon>
        <taxon>Monothalamids</taxon>
        <taxon>Reticulomyxidae</taxon>
        <taxon>Reticulomyxa</taxon>
    </lineage>
</organism>
<comment type="caution">
    <text evidence="2">The sequence shown here is derived from an EMBL/GenBank/DDBJ whole genome shotgun (WGS) entry which is preliminary data.</text>
</comment>
<accession>X6M1P4</accession>
<evidence type="ECO:0000313" key="3">
    <source>
        <dbReference type="Proteomes" id="UP000023152"/>
    </source>
</evidence>
<evidence type="ECO:0000256" key="1">
    <source>
        <dbReference type="SAM" id="MobiDB-lite"/>
    </source>
</evidence>
<gene>
    <name evidence="2" type="ORF">RFI_30053</name>
</gene>
<dbReference type="AlphaFoldDB" id="X6M1P4"/>
<evidence type="ECO:0000313" key="2">
    <source>
        <dbReference type="EMBL" id="ETO07337.1"/>
    </source>
</evidence>
<feature type="region of interest" description="Disordered" evidence="1">
    <location>
        <begin position="70"/>
        <end position="89"/>
    </location>
</feature>
<proteinExistence type="predicted"/>
<dbReference type="EMBL" id="ASPP01026252">
    <property type="protein sequence ID" value="ETO07337.1"/>
    <property type="molecule type" value="Genomic_DNA"/>
</dbReference>
<protein>
    <submittedName>
        <fullName evidence="2">Uncharacterized protein</fullName>
    </submittedName>
</protein>